<reference evidence="1 2" key="1">
    <citation type="submission" date="2018-04" db="EMBL/GenBank/DDBJ databases">
        <title>The genome of golden apple snail Pomacea canaliculata provides insight into stress tolerance and invasive adaptation.</title>
        <authorList>
            <person name="Liu C."/>
            <person name="Liu B."/>
            <person name="Ren Y."/>
            <person name="Zhang Y."/>
            <person name="Wang H."/>
            <person name="Li S."/>
            <person name="Jiang F."/>
            <person name="Yin L."/>
            <person name="Zhang G."/>
            <person name="Qian W."/>
            <person name="Fan W."/>
        </authorList>
    </citation>
    <scope>NUCLEOTIDE SEQUENCE [LARGE SCALE GENOMIC DNA]</scope>
    <source>
        <strain evidence="1">SZHN2017</strain>
        <tissue evidence="1">Muscle</tissue>
    </source>
</reference>
<comment type="caution">
    <text evidence="1">The sequence shown here is derived from an EMBL/GenBank/DDBJ whole genome shotgun (WGS) entry which is preliminary data.</text>
</comment>
<protein>
    <submittedName>
        <fullName evidence="1">Uncharacterized protein</fullName>
    </submittedName>
</protein>
<accession>A0A2T7PZ92</accession>
<gene>
    <name evidence="1" type="ORF">C0Q70_01341</name>
</gene>
<dbReference type="AlphaFoldDB" id="A0A2T7PZ92"/>
<evidence type="ECO:0000313" key="1">
    <source>
        <dbReference type="EMBL" id="PVD38720.1"/>
    </source>
</evidence>
<keyword evidence="2" id="KW-1185">Reference proteome</keyword>
<sequence length="116" mass="12368">MFCAWISFCLPTWGYDNDSQSSGVMGYGLWRVCGKGASTSGCSDISGTNLDWYGWCSNGQPGLIGVNLALVLVVLQIFVDKCKARGRSPFGTSCSVSSQNDFMAFMNLKIAVCPGG</sequence>
<name>A0A2T7PZ92_POMCA</name>
<dbReference type="EMBL" id="PZQS01000001">
    <property type="protein sequence ID" value="PVD38720.1"/>
    <property type="molecule type" value="Genomic_DNA"/>
</dbReference>
<organism evidence="1 2">
    <name type="scientific">Pomacea canaliculata</name>
    <name type="common">Golden apple snail</name>
    <dbReference type="NCBI Taxonomy" id="400727"/>
    <lineage>
        <taxon>Eukaryota</taxon>
        <taxon>Metazoa</taxon>
        <taxon>Spiralia</taxon>
        <taxon>Lophotrochozoa</taxon>
        <taxon>Mollusca</taxon>
        <taxon>Gastropoda</taxon>
        <taxon>Caenogastropoda</taxon>
        <taxon>Architaenioglossa</taxon>
        <taxon>Ampullarioidea</taxon>
        <taxon>Ampullariidae</taxon>
        <taxon>Pomacea</taxon>
    </lineage>
</organism>
<evidence type="ECO:0000313" key="2">
    <source>
        <dbReference type="Proteomes" id="UP000245119"/>
    </source>
</evidence>
<dbReference type="OrthoDB" id="6120799at2759"/>
<dbReference type="Proteomes" id="UP000245119">
    <property type="component" value="Linkage Group LG1"/>
</dbReference>
<proteinExistence type="predicted"/>